<dbReference type="EMBL" id="JBHSDK010000010">
    <property type="protein sequence ID" value="MFC4334994.1"/>
    <property type="molecule type" value="Genomic_DNA"/>
</dbReference>
<sequence>MDREDLVELRVHGVSGTPPSEMLGDPHPFHVAGDTIGRIFRRRTPSYRSLSNAAVQGRTVEAFHWGNYTAGSRWRVLWLLMVPFSLMNLARFAQLQPKKRTPLDKWSDAVLRLLGLVLTAVLVVTACYISWEVIARQCSGEACGRGLPVLDWFARQDYPLRFLIAAAVPALLILSLWFFGRSSFSHDPPGARRDFDPAARNGSLEDSGFWRANISIVQRLAHIWASTCLVGLIALAAAPPGASGHSWYDPARAVAWWVLSIGLAGAVLTVVLNPNAVVNKIKRRDGFKVYPKFEARPLRIVQIGMLAALAAALTAVWLVYMSAEESPDAPVPLVGEIINRTGVATAVLLVVIAADCLVYRLAPVGRRHWGEDVPRDFRPFWHGFGPWVLSSVAVLVGYGFSAAGVYWSAQVFASGGDIAAGFQLAAAIWGLITVVVFGALLVPALIWLLRNDVVAVLWAVVALVSLVWTAYAGIGLWLWFGVLTAAGLVVAWWATRSTRREFLDEVANDYGHSDETGAPTRAARLNQAKVSRAWWAAMARYRYHHVLGLVAALGGVSTILAGYAGVRVSLSADPDGVVDMWRSRFDLPSEYVLQTGAVAVSVIGAGLVLVGLLAWRRQSVRTSVGTVWDLVSFWPRMGHPLTPPPYGERAVIGVAERCSQLANVRLLNRRESTAGAVVLSGHSQGAVISMAVAALLDGQASREDAEKADEDEVDWLRPARARAALDKLHLLTYGSQLKFIYARLLPAYLGYEKIREVYRPVLSGRWRNIYRWTDPLGAPVLSWTPEGVPSSRHGPLVDKWRSFDDPEPVAPVRVPTREGEGEFTLWHYHWKIGPDVRFRDPDIVTDSAYRARLDMRGHGSYPDAAVFDLVVADLIGEPGGAENRRGP</sequence>
<name>A0ABV8TW15_9ACTN</name>
<keyword evidence="3" id="KW-1185">Reference proteome</keyword>
<dbReference type="Proteomes" id="UP001595823">
    <property type="component" value="Unassembled WGS sequence"/>
</dbReference>
<feature type="transmembrane region" description="Helical" evidence="1">
    <location>
        <begin position="76"/>
        <end position="93"/>
    </location>
</feature>
<feature type="transmembrane region" description="Helical" evidence="1">
    <location>
        <begin position="158"/>
        <end position="179"/>
    </location>
</feature>
<protein>
    <recommendedName>
        <fullName evidence="4">Integral membrane protein</fullName>
    </recommendedName>
</protein>
<proteinExistence type="predicted"/>
<comment type="caution">
    <text evidence="2">The sequence shown here is derived from an EMBL/GenBank/DDBJ whole genome shotgun (WGS) entry which is preliminary data.</text>
</comment>
<evidence type="ECO:0000256" key="1">
    <source>
        <dbReference type="SAM" id="Phobius"/>
    </source>
</evidence>
<gene>
    <name evidence="2" type="ORF">ACFPET_07270</name>
</gene>
<feature type="transmembrane region" description="Helical" evidence="1">
    <location>
        <begin position="477"/>
        <end position="495"/>
    </location>
</feature>
<feature type="transmembrane region" description="Helical" evidence="1">
    <location>
        <begin position="220"/>
        <end position="242"/>
    </location>
</feature>
<keyword evidence="1" id="KW-1133">Transmembrane helix</keyword>
<keyword evidence="1" id="KW-0472">Membrane</keyword>
<evidence type="ECO:0000313" key="2">
    <source>
        <dbReference type="EMBL" id="MFC4334994.1"/>
    </source>
</evidence>
<feature type="transmembrane region" description="Helical" evidence="1">
    <location>
        <begin position="546"/>
        <end position="566"/>
    </location>
</feature>
<feature type="transmembrane region" description="Helical" evidence="1">
    <location>
        <begin position="113"/>
        <end position="131"/>
    </location>
</feature>
<feature type="transmembrane region" description="Helical" evidence="1">
    <location>
        <begin position="343"/>
        <end position="362"/>
    </location>
</feature>
<keyword evidence="1" id="KW-0812">Transmembrane</keyword>
<feature type="transmembrane region" description="Helical" evidence="1">
    <location>
        <begin position="254"/>
        <end position="277"/>
    </location>
</feature>
<feature type="transmembrane region" description="Helical" evidence="1">
    <location>
        <begin position="427"/>
        <end position="446"/>
    </location>
</feature>
<feature type="transmembrane region" description="Helical" evidence="1">
    <location>
        <begin position="383"/>
        <end position="407"/>
    </location>
</feature>
<feature type="transmembrane region" description="Helical" evidence="1">
    <location>
        <begin position="591"/>
        <end position="615"/>
    </location>
</feature>
<evidence type="ECO:0008006" key="4">
    <source>
        <dbReference type="Google" id="ProtNLM"/>
    </source>
</evidence>
<evidence type="ECO:0000313" key="3">
    <source>
        <dbReference type="Proteomes" id="UP001595823"/>
    </source>
</evidence>
<feature type="transmembrane region" description="Helical" evidence="1">
    <location>
        <begin position="298"/>
        <end position="323"/>
    </location>
</feature>
<organism evidence="2 3">
    <name type="scientific">Salininema proteolyticum</name>
    <dbReference type="NCBI Taxonomy" id="1607685"/>
    <lineage>
        <taxon>Bacteria</taxon>
        <taxon>Bacillati</taxon>
        <taxon>Actinomycetota</taxon>
        <taxon>Actinomycetes</taxon>
        <taxon>Glycomycetales</taxon>
        <taxon>Glycomycetaceae</taxon>
        <taxon>Salininema</taxon>
    </lineage>
</organism>
<reference evidence="3" key="1">
    <citation type="journal article" date="2019" name="Int. J. Syst. Evol. Microbiol.">
        <title>The Global Catalogue of Microorganisms (GCM) 10K type strain sequencing project: providing services to taxonomists for standard genome sequencing and annotation.</title>
        <authorList>
            <consortium name="The Broad Institute Genomics Platform"/>
            <consortium name="The Broad Institute Genome Sequencing Center for Infectious Disease"/>
            <person name="Wu L."/>
            <person name="Ma J."/>
        </authorList>
    </citation>
    <scope>NUCLEOTIDE SEQUENCE [LARGE SCALE GENOMIC DNA]</scope>
    <source>
        <strain evidence="3">IBRC-M 10908</strain>
    </source>
</reference>
<dbReference type="RefSeq" id="WP_380619232.1">
    <property type="nucleotide sequence ID" value="NZ_JBHSDK010000010.1"/>
</dbReference>
<accession>A0ABV8TW15</accession>
<feature type="transmembrane region" description="Helical" evidence="1">
    <location>
        <begin position="453"/>
        <end position="471"/>
    </location>
</feature>